<dbReference type="SUPFAM" id="SSF160704">
    <property type="entry name" value="YehR-like"/>
    <property type="match status" value="1"/>
</dbReference>
<proteinExistence type="predicted"/>
<feature type="compositionally biased region" description="Low complexity" evidence="1">
    <location>
        <begin position="83"/>
        <end position="94"/>
    </location>
</feature>
<dbReference type="Pfam" id="PF06998">
    <property type="entry name" value="DUF1307"/>
    <property type="match status" value="1"/>
</dbReference>
<feature type="chain" id="PRO_5038380533" evidence="2">
    <location>
        <begin position="20"/>
        <end position="228"/>
    </location>
</feature>
<dbReference type="EMBL" id="WEID01000005">
    <property type="protein sequence ID" value="KAB8139237.1"/>
    <property type="molecule type" value="Genomic_DNA"/>
</dbReference>
<dbReference type="InterPro" id="IPR036699">
    <property type="entry name" value="YehR-like_sf"/>
</dbReference>
<organism evidence="3 4">
    <name type="scientific">Gracilibacillus oryzae</name>
    <dbReference type="NCBI Taxonomy" id="1672701"/>
    <lineage>
        <taxon>Bacteria</taxon>
        <taxon>Bacillati</taxon>
        <taxon>Bacillota</taxon>
        <taxon>Bacilli</taxon>
        <taxon>Bacillales</taxon>
        <taxon>Bacillaceae</taxon>
        <taxon>Gracilibacillus</taxon>
    </lineage>
</organism>
<feature type="compositionally biased region" description="Acidic residues" evidence="1">
    <location>
        <begin position="27"/>
        <end position="82"/>
    </location>
</feature>
<dbReference type="OrthoDB" id="2718457at2"/>
<dbReference type="InterPro" id="IPR009736">
    <property type="entry name" value="DUF1307"/>
</dbReference>
<reference evidence="3 4" key="1">
    <citation type="submission" date="2019-10" db="EMBL/GenBank/DDBJ databases">
        <title>Gracilibacillus sp. nov. isolated from rice seeds.</title>
        <authorList>
            <person name="He S."/>
        </authorList>
    </citation>
    <scope>NUCLEOTIDE SEQUENCE [LARGE SCALE GENOMIC DNA]</scope>
    <source>
        <strain evidence="3 4">TD8</strain>
    </source>
</reference>
<dbReference type="AlphaFoldDB" id="A0A7C8KT49"/>
<gene>
    <name evidence="3" type="ORF">F9U64_01025</name>
</gene>
<keyword evidence="2" id="KW-0732">Signal</keyword>
<evidence type="ECO:0000256" key="2">
    <source>
        <dbReference type="SAM" id="SignalP"/>
    </source>
</evidence>
<evidence type="ECO:0000256" key="1">
    <source>
        <dbReference type="SAM" id="MobiDB-lite"/>
    </source>
</evidence>
<dbReference type="PROSITE" id="PS51257">
    <property type="entry name" value="PROKAR_LIPOPROTEIN"/>
    <property type="match status" value="1"/>
</dbReference>
<sequence length="228" mass="24815">MKKWMIFCMALLISITLVACNSSETGNTEEDAANENETNETAENETNENDTAENTDNETAETPENTDENAEQEETTNEEESENSSATDESAASELNIDPTGENTVTLKMEQNGATSTLTYYAQGDKVIEQTAESVLTYASIGLTGPEEAEAQFAEAVAGYQNVEGVTHSIDYQEDKLIESTKVNYDTADPEQIAQLTGSMVEGDTSRGISLQRSVQMLQEQGYEIVAE</sequence>
<evidence type="ECO:0000313" key="4">
    <source>
        <dbReference type="Proteomes" id="UP000480246"/>
    </source>
</evidence>
<dbReference type="RefSeq" id="WP_153400914.1">
    <property type="nucleotide sequence ID" value="NZ_ML762424.1"/>
</dbReference>
<evidence type="ECO:0000313" key="3">
    <source>
        <dbReference type="EMBL" id="KAB8139237.1"/>
    </source>
</evidence>
<keyword evidence="4" id="KW-1185">Reference proteome</keyword>
<feature type="signal peptide" evidence="2">
    <location>
        <begin position="1"/>
        <end position="19"/>
    </location>
</feature>
<dbReference type="Proteomes" id="UP000480246">
    <property type="component" value="Unassembled WGS sequence"/>
</dbReference>
<comment type="caution">
    <text evidence="3">The sequence shown here is derived from an EMBL/GenBank/DDBJ whole genome shotgun (WGS) entry which is preliminary data.</text>
</comment>
<feature type="region of interest" description="Disordered" evidence="1">
    <location>
        <begin position="25"/>
        <end position="99"/>
    </location>
</feature>
<protein>
    <submittedName>
        <fullName evidence="3">DUF1307 domain-containing protein</fullName>
    </submittedName>
</protein>
<accession>A0A7C8KT49</accession>
<dbReference type="Gene3D" id="3.30.1830.10">
    <property type="entry name" value="YehR-like"/>
    <property type="match status" value="1"/>
</dbReference>
<name>A0A7C8KT49_9BACI</name>